<sequence>MQLELAALVAEPNGVQARTPAKEEPPVFLLALFFDSLGAGFDFGSSEAAAWHVGGGLGYSRHSGNKWKRVGIHG</sequence>
<evidence type="ECO:0000313" key="2">
    <source>
        <dbReference type="Proteomes" id="UP000664369"/>
    </source>
</evidence>
<proteinExistence type="predicted"/>
<dbReference type="Proteomes" id="UP000664369">
    <property type="component" value="Unassembled WGS sequence"/>
</dbReference>
<name>A0ABS3QAY7_9BACT</name>
<evidence type="ECO:0000313" key="1">
    <source>
        <dbReference type="EMBL" id="MBO2008123.1"/>
    </source>
</evidence>
<gene>
    <name evidence="1" type="ORF">J4E00_03615</name>
</gene>
<comment type="caution">
    <text evidence="1">The sequence shown here is derived from an EMBL/GenBank/DDBJ whole genome shotgun (WGS) entry which is preliminary data.</text>
</comment>
<organism evidence="1 2">
    <name type="scientific">Hymenobacter negativus</name>
    <dbReference type="NCBI Taxonomy" id="2795026"/>
    <lineage>
        <taxon>Bacteria</taxon>
        <taxon>Pseudomonadati</taxon>
        <taxon>Bacteroidota</taxon>
        <taxon>Cytophagia</taxon>
        <taxon>Cytophagales</taxon>
        <taxon>Hymenobacteraceae</taxon>
        <taxon>Hymenobacter</taxon>
    </lineage>
</organism>
<protein>
    <submittedName>
        <fullName evidence="1">Uncharacterized protein</fullName>
    </submittedName>
</protein>
<keyword evidence="2" id="KW-1185">Reference proteome</keyword>
<dbReference type="EMBL" id="JAGETZ010000001">
    <property type="protein sequence ID" value="MBO2008123.1"/>
    <property type="molecule type" value="Genomic_DNA"/>
</dbReference>
<reference evidence="1 2" key="1">
    <citation type="submission" date="2021-03" db="EMBL/GenBank/DDBJ databases">
        <authorList>
            <person name="Kim M.K."/>
        </authorList>
    </citation>
    <scope>NUCLEOTIDE SEQUENCE [LARGE SCALE GENOMIC DNA]</scope>
    <source>
        <strain evidence="1 2">BT442</strain>
    </source>
</reference>
<accession>A0ABS3QAY7</accession>